<dbReference type="Gene3D" id="1.20.1560.10">
    <property type="entry name" value="ABC transporter type 1, transmembrane domain"/>
    <property type="match status" value="1"/>
</dbReference>
<keyword evidence="7 9" id="KW-1133">Transmembrane helix</keyword>
<gene>
    <name evidence="12" type="ORF">Ctaglu_19770</name>
</gene>
<dbReference type="EMBL" id="BHYK01000009">
    <property type="protein sequence ID" value="GCD10354.1"/>
    <property type="molecule type" value="Genomic_DNA"/>
</dbReference>
<evidence type="ECO:0000256" key="3">
    <source>
        <dbReference type="ARBA" id="ARBA00022475"/>
    </source>
</evidence>
<dbReference type="AlphaFoldDB" id="A0A401ULC6"/>
<dbReference type="PANTHER" id="PTHR43394">
    <property type="entry name" value="ATP-DEPENDENT PERMEASE MDL1, MITOCHONDRIAL"/>
    <property type="match status" value="1"/>
</dbReference>
<dbReference type="SUPFAM" id="SSF52540">
    <property type="entry name" value="P-loop containing nucleoside triphosphate hydrolases"/>
    <property type="match status" value="1"/>
</dbReference>
<dbReference type="InterPro" id="IPR039421">
    <property type="entry name" value="Type_1_exporter"/>
</dbReference>
<dbReference type="InterPro" id="IPR003439">
    <property type="entry name" value="ABC_transporter-like_ATP-bd"/>
</dbReference>
<dbReference type="OrthoDB" id="9762778at2"/>
<evidence type="ECO:0000256" key="1">
    <source>
        <dbReference type="ARBA" id="ARBA00004651"/>
    </source>
</evidence>
<keyword evidence="2" id="KW-0813">Transport</keyword>
<protein>
    <submittedName>
        <fullName evidence="12">ATPase</fullName>
    </submittedName>
</protein>
<dbReference type="GO" id="GO:0005524">
    <property type="term" value="F:ATP binding"/>
    <property type="evidence" value="ECO:0007669"/>
    <property type="project" value="UniProtKB-KW"/>
</dbReference>
<evidence type="ECO:0000256" key="8">
    <source>
        <dbReference type="ARBA" id="ARBA00023136"/>
    </source>
</evidence>
<evidence type="ECO:0000313" key="12">
    <source>
        <dbReference type="EMBL" id="GCD10354.1"/>
    </source>
</evidence>
<feature type="transmembrane region" description="Helical" evidence="9">
    <location>
        <begin position="281"/>
        <end position="300"/>
    </location>
</feature>
<keyword evidence="3" id="KW-1003">Cell membrane</keyword>
<dbReference type="Pfam" id="PF00664">
    <property type="entry name" value="ABC_membrane"/>
    <property type="match status" value="1"/>
</dbReference>
<evidence type="ECO:0000313" key="13">
    <source>
        <dbReference type="Proteomes" id="UP000287872"/>
    </source>
</evidence>
<dbReference type="Gene3D" id="3.40.50.300">
    <property type="entry name" value="P-loop containing nucleotide triphosphate hydrolases"/>
    <property type="match status" value="1"/>
</dbReference>
<proteinExistence type="predicted"/>
<dbReference type="FunFam" id="3.40.50.300:FF:000221">
    <property type="entry name" value="Multidrug ABC transporter ATP-binding protein"/>
    <property type="match status" value="1"/>
</dbReference>
<feature type="transmembrane region" description="Helical" evidence="9">
    <location>
        <begin position="54"/>
        <end position="76"/>
    </location>
</feature>
<keyword evidence="8 9" id="KW-0472">Membrane</keyword>
<feature type="domain" description="ABC transmembrane type-1" evidence="11">
    <location>
        <begin position="18"/>
        <end position="302"/>
    </location>
</feature>
<evidence type="ECO:0000256" key="5">
    <source>
        <dbReference type="ARBA" id="ARBA00022741"/>
    </source>
</evidence>
<dbReference type="CDD" id="cd18541">
    <property type="entry name" value="ABC_6TM_TmrB_like"/>
    <property type="match status" value="1"/>
</dbReference>
<dbReference type="PROSITE" id="PS50929">
    <property type="entry name" value="ABC_TM1F"/>
    <property type="match status" value="1"/>
</dbReference>
<accession>A0A401ULC6</accession>
<dbReference type="RefSeq" id="WP_125000827.1">
    <property type="nucleotide sequence ID" value="NZ_BHYK01000009.1"/>
</dbReference>
<evidence type="ECO:0000259" key="11">
    <source>
        <dbReference type="PROSITE" id="PS50929"/>
    </source>
</evidence>
<dbReference type="SUPFAM" id="SSF90123">
    <property type="entry name" value="ABC transporter transmembrane region"/>
    <property type="match status" value="1"/>
</dbReference>
<dbReference type="GO" id="GO:0015421">
    <property type="term" value="F:ABC-type oligopeptide transporter activity"/>
    <property type="evidence" value="ECO:0007669"/>
    <property type="project" value="TreeGrafter"/>
</dbReference>
<evidence type="ECO:0000256" key="4">
    <source>
        <dbReference type="ARBA" id="ARBA00022692"/>
    </source>
</evidence>
<reference evidence="12 13" key="1">
    <citation type="submission" date="2018-11" db="EMBL/GenBank/DDBJ databases">
        <title>Genome sequencing and assembly of Clostridium tagluense strain A121.</title>
        <authorList>
            <person name="Murakami T."/>
            <person name="Segawa T."/>
            <person name="Shcherbakova V.A."/>
            <person name="Mori H."/>
            <person name="Yoshimura Y."/>
        </authorList>
    </citation>
    <scope>NUCLEOTIDE SEQUENCE [LARGE SCALE GENOMIC DNA]</scope>
    <source>
        <strain evidence="12 13">A121</strain>
    </source>
</reference>
<feature type="transmembrane region" description="Helical" evidence="9">
    <location>
        <begin position="239"/>
        <end position="261"/>
    </location>
</feature>
<feature type="domain" description="ABC transporter" evidence="10">
    <location>
        <begin position="335"/>
        <end position="570"/>
    </location>
</feature>
<dbReference type="Pfam" id="PF00005">
    <property type="entry name" value="ABC_tran"/>
    <property type="match status" value="1"/>
</dbReference>
<name>A0A401ULC6_9CLOT</name>
<dbReference type="PROSITE" id="PS00211">
    <property type="entry name" value="ABC_TRANSPORTER_1"/>
    <property type="match status" value="1"/>
</dbReference>
<evidence type="ECO:0000256" key="2">
    <source>
        <dbReference type="ARBA" id="ARBA00022448"/>
    </source>
</evidence>
<dbReference type="SMART" id="SM00382">
    <property type="entry name" value="AAA"/>
    <property type="match status" value="1"/>
</dbReference>
<evidence type="ECO:0000256" key="6">
    <source>
        <dbReference type="ARBA" id="ARBA00022840"/>
    </source>
</evidence>
<evidence type="ECO:0000259" key="10">
    <source>
        <dbReference type="PROSITE" id="PS50893"/>
    </source>
</evidence>
<dbReference type="InterPro" id="IPR017871">
    <property type="entry name" value="ABC_transporter-like_CS"/>
</dbReference>
<dbReference type="GO" id="GO:0005886">
    <property type="term" value="C:plasma membrane"/>
    <property type="evidence" value="ECO:0007669"/>
    <property type="project" value="UniProtKB-SubCell"/>
</dbReference>
<dbReference type="Proteomes" id="UP000287872">
    <property type="component" value="Unassembled WGS sequence"/>
</dbReference>
<dbReference type="InterPro" id="IPR003593">
    <property type="entry name" value="AAA+_ATPase"/>
</dbReference>
<feature type="transmembrane region" description="Helical" evidence="9">
    <location>
        <begin position="157"/>
        <end position="175"/>
    </location>
</feature>
<keyword evidence="4 9" id="KW-0812">Transmembrane</keyword>
<organism evidence="12 13">
    <name type="scientific">Clostridium tagluense</name>
    <dbReference type="NCBI Taxonomy" id="360422"/>
    <lineage>
        <taxon>Bacteria</taxon>
        <taxon>Bacillati</taxon>
        <taxon>Bacillota</taxon>
        <taxon>Clostridia</taxon>
        <taxon>Eubacteriales</taxon>
        <taxon>Clostridiaceae</taxon>
        <taxon>Clostridium</taxon>
    </lineage>
</organism>
<dbReference type="PANTHER" id="PTHR43394:SF1">
    <property type="entry name" value="ATP-BINDING CASSETTE SUB-FAMILY B MEMBER 10, MITOCHONDRIAL"/>
    <property type="match status" value="1"/>
</dbReference>
<dbReference type="GO" id="GO:0016887">
    <property type="term" value="F:ATP hydrolysis activity"/>
    <property type="evidence" value="ECO:0007669"/>
    <property type="project" value="InterPro"/>
</dbReference>
<dbReference type="PROSITE" id="PS50893">
    <property type="entry name" value="ABC_TRANSPORTER_2"/>
    <property type="match status" value="1"/>
</dbReference>
<keyword evidence="6" id="KW-0067">ATP-binding</keyword>
<dbReference type="InterPro" id="IPR027417">
    <property type="entry name" value="P-loop_NTPase"/>
</dbReference>
<keyword evidence="13" id="KW-1185">Reference proteome</keyword>
<evidence type="ECO:0000256" key="9">
    <source>
        <dbReference type="SAM" id="Phobius"/>
    </source>
</evidence>
<evidence type="ECO:0000256" key="7">
    <source>
        <dbReference type="ARBA" id="ARBA00022989"/>
    </source>
</evidence>
<dbReference type="InterPro" id="IPR011527">
    <property type="entry name" value="ABC1_TM_dom"/>
</dbReference>
<feature type="transmembrane region" description="Helical" evidence="9">
    <location>
        <begin position="15"/>
        <end position="34"/>
    </location>
</feature>
<keyword evidence="5" id="KW-0547">Nucleotide-binding</keyword>
<comment type="caution">
    <text evidence="12">The sequence shown here is derived from an EMBL/GenBank/DDBJ whole genome shotgun (WGS) entry which is preliminary data.</text>
</comment>
<dbReference type="InterPro" id="IPR036640">
    <property type="entry name" value="ABC1_TM_sf"/>
</dbReference>
<feature type="transmembrane region" description="Helical" evidence="9">
    <location>
        <begin position="130"/>
        <end position="151"/>
    </location>
</feature>
<comment type="subcellular location">
    <subcellularLocation>
        <location evidence="1">Cell membrane</location>
        <topology evidence="1">Multi-pass membrane protein</topology>
    </subcellularLocation>
</comment>
<sequence>MGKSIIVDFIKKHKISYIIGILFMFLTSYIQSFFPRVLGDTIDILGRSNFNLNLVKIKIVYILLITTGTFISTYAWRNLIVVNGRNLECHLREKLYSHFQKLSPEFYNKRKTGDLIAYAINDISAVRMTLGPATAMIINGIAICSVSIYSMSKIMNLKFTLMILMPIPFIIFFMLKIGGLVQKRFRVVQENFASISGRVQENIYGIRVIKSYVQEEAEAKKFEILNDAMMDSNISMVKVSASLSPVIEISFSISFVMNLIIGGNMVLNGGITLGDFIAFNGYLTMIMRPIISIGRVINIVQRGIASIKRLDEIFNVNPEICDGEKMISTNIEGEIEFKNLSFSYTGSDKNALQNINLKIPKGYTIGITGKTGSGKTTLVNLLLKLYMPSPEEIFIDSVDINDYCLATLRSSIGYVPQDNFLFSASIKENIKFFKDIYTDDQIEKAAIISSIYESIMDFPKGFDTILGERGVNLSGGEKQRISIARAIIRDPSILILDDSLSAVDTITESKLLKNIKKCRGGKTTIIVAHRISTIKDADFIIVLDEGNICENGTHNELIKKGGLYYETYKSQHEEIEKKSEWEVS</sequence>